<organism evidence="2 3">
    <name type="scientific">Eleutherodactylus coqui</name>
    <name type="common">Puerto Rican coqui</name>
    <dbReference type="NCBI Taxonomy" id="57060"/>
    <lineage>
        <taxon>Eukaryota</taxon>
        <taxon>Metazoa</taxon>
        <taxon>Chordata</taxon>
        <taxon>Craniata</taxon>
        <taxon>Vertebrata</taxon>
        <taxon>Euteleostomi</taxon>
        <taxon>Amphibia</taxon>
        <taxon>Batrachia</taxon>
        <taxon>Anura</taxon>
        <taxon>Neobatrachia</taxon>
        <taxon>Hyloidea</taxon>
        <taxon>Eleutherodactylidae</taxon>
        <taxon>Eleutherodactylinae</taxon>
        <taxon>Eleutherodactylus</taxon>
        <taxon>Eleutherodactylus</taxon>
    </lineage>
</organism>
<feature type="compositionally biased region" description="Polar residues" evidence="1">
    <location>
        <begin position="55"/>
        <end position="73"/>
    </location>
</feature>
<protein>
    <submittedName>
        <fullName evidence="2">Uncharacterized protein</fullName>
    </submittedName>
</protein>
<feature type="non-terminal residue" evidence="2">
    <location>
        <position position="97"/>
    </location>
</feature>
<dbReference type="AlphaFoldDB" id="A0A8J6JLC3"/>
<accession>A0A8J6JLC3</accession>
<name>A0A8J6JLC3_ELECQ</name>
<reference evidence="2" key="1">
    <citation type="thesis" date="2020" institute="ProQuest LLC" country="789 East Eisenhower Parkway, Ann Arbor, MI, USA">
        <title>Comparative Genomics and Chromosome Evolution.</title>
        <authorList>
            <person name="Mudd A.B."/>
        </authorList>
    </citation>
    <scope>NUCLEOTIDE SEQUENCE</scope>
    <source>
        <strain evidence="2">HN-11 Male</strain>
        <tissue evidence="2">Kidney and liver</tissue>
    </source>
</reference>
<dbReference type="Proteomes" id="UP000770717">
    <property type="component" value="Unassembled WGS sequence"/>
</dbReference>
<dbReference type="EMBL" id="WNTK01001111">
    <property type="protein sequence ID" value="KAG9467943.1"/>
    <property type="molecule type" value="Genomic_DNA"/>
</dbReference>
<feature type="region of interest" description="Disordered" evidence="1">
    <location>
        <begin position="55"/>
        <end position="97"/>
    </location>
</feature>
<sequence>MEVLTLMQCMTTLHDTAKSFGQHVTSVMRHLPKIHQASTQNFIQFLMEMATPHNELNGQMDNYRQQYTQQEVASSWSTPPTAPSSPHQPPPPPPPPT</sequence>
<evidence type="ECO:0000313" key="2">
    <source>
        <dbReference type="EMBL" id="KAG9467943.1"/>
    </source>
</evidence>
<keyword evidence="3" id="KW-1185">Reference proteome</keyword>
<gene>
    <name evidence="2" type="ORF">GDO78_013999</name>
</gene>
<feature type="compositionally biased region" description="Pro residues" evidence="1">
    <location>
        <begin position="80"/>
        <end position="97"/>
    </location>
</feature>
<proteinExistence type="predicted"/>
<comment type="caution">
    <text evidence="2">The sequence shown here is derived from an EMBL/GenBank/DDBJ whole genome shotgun (WGS) entry which is preliminary data.</text>
</comment>
<evidence type="ECO:0000256" key="1">
    <source>
        <dbReference type="SAM" id="MobiDB-lite"/>
    </source>
</evidence>
<evidence type="ECO:0000313" key="3">
    <source>
        <dbReference type="Proteomes" id="UP000770717"/>
    </source>
</evidence>